<feature type="transmembrane region" description="Helical" evidence="19">
    <location>
        <begin position="188"/>
        <end position="221"/>
    </location>
</feature>
<evidence type="ECO:0000256" key="1">
    <source>
        <dbReference type="ARBA" id="ARBA00001946"/>
    </source>
</evidence>
<evidence type="ECO:0000256" key="9">
    <source>
        <dbReference type="ARBA" id="ARBA00022679"/>
    </source>
</evidence>
<evidence type="ECO:0000256" key="17">
    <source>
        <dbReference type="ARBA" id="ARBA00048623"/>
    </source>
</evidence>
<dbReference type="STRING" id="112903.SAMN04490178_11482"/>
<comment type="pathway">
    <text evidence="3 19">Cofactor biosynthesis; adenosylcobalamin biosynthesis; adenosylcobalamin from cob(II)yrinate a,c-diamide: step 7/7.</text>
</comment>
<evidence type="ECO:0000256" key="18">
    <source>
        <dbReference type="ARBA" id="ARBA00049504"/>
    </source>
</evidence>
<dbReference type="HAMAP" id="MF_00719">
    <property type="entry name" value="CobS"/>
    <property type="match status" value="1"/>
</dbReference>
<feature type="transmembrane region" description="Helical" evidence="19">
    <location>
        <begin position="39"/>
        <end position="58"/>
    </location>
</feature>
<dbReference type="GO" id="GO:0051073">
    <property type="term" value="F:adenosylcobinamide-GDP ribazoletransferase activity"/>
    <property type="evidence" value="ECO:0007669"/>
    <property type="project" value="UniProtKB-UniRule"/>
</dbReference>
<evidence type="ECO:0000256" key="15">
    <source>
        <dbReference type="ARBA" id="ARBA00032605"/>
    </source>
</evidence>
<evidence type="ECO:0000256" key="14">
    <source>
        <dbReference type="ARBA" id="ARBA00025228"/>
    </source>
</evidence>
<dbReference type="EC" id="2.7.8.26" evidence="5 19"/>
<feature type="transmembrane region" description="Helical" evidence="19">
    <location>
        <begin position="116"/>
        <end position="134"/>
    </location>
</feature>
<evidence type="ECO:0000256" key="7">
    <source>
        <dbReference type="ARBA" id="ARBA00022475"/>
    </source>
</evidence>
<reference evidence="20 21" key="1">
    <citation type="submission" date="2016-10" db="EMBL/GenBank/DDBJ databases">
        <authorList>
            <person name="de Groot N.N."/>
        </authorList>
    </citation>
    <scope>NUCLEOTIDE SEQUENCE [LARGE SCALE GENOMIC DNA]</scope>
    <source>
        <strain evidence="20 21">DSM 13305</strain>
    </source>
</reference>
<evidence type="ECO:0000313" key="20">
    <source>
        <dbReference type="EMBL" id="SEP23353.1"/>
    </source>
</evidence>
<feature type="transmembrane region" description="Helical" evidence="19">
    <location>
        <begin position="146"/>
        <end position="167"/>
    </location>
</feature>
<comment type="similarity">
    <text evidence="4 19">Belongs to the CobS family.</text>
</comment>
<gene>
    <name evidence="19" type="primary">cobS</name>
    <name evidence="20" type="ORF">SAMN04490178_11482</name>
</gene>
<evidence type="ECO:0000256" key="4">
    <source>
        <dbReference type="ARBA" id="ARBA00010561"/>
    </source>
</evidence>
<dbReference type="PANTHER" id="PTHR34148">
    <property type="entry name" value="ADENOSYLCOBINAMIDE-GDP RIBAZOLETRANSFERASE"/>
    <property type="match status" value="1"/>
</dbReference>
<keyword evidence="11 19" id="KW-0460">Magnesium</keyword>
<comment type="subcellular location">
    <subcellularLocation>
        <location evidence="2 19">Cell membrane</location>
        <topology evidence="2 19">Multi-pass membrane protein</topology>
    </subcellularLocation>
</comment>
<comment type="function">
    <text evidence="14 19">Joins adenosylcobinamide-GDP and alpha-ribazole to generate adenosylcobalamin (Ado-cobalamin). Also synthesizes adenosylcobalamin 5'-phosphate from adenosylcobinamide-GDP and alpha-ribazole 5'-phosphate.</text>
</comment>
<evidence type="ECO:0000256" key="19">
    <source>
        <dbReference type="HAMAP-Rule" id="MF_00719"/>
    </source>
</evidence>
<accession>A0A1H8W733</accession>
<proteinExistence type="inferred from homology"/>
<evidence type="ECO:0000256" key="5">
    <source>
        <dbReference type="ARBA" id="ARBA00013200"/>
    </source>
</evidence>
<evidence type="ECO:0000256" key="6">
    <source>
        <dbReference type="ARBA" id="ARBA00015850"/>
    </source>
</evidence>
<sequence length="254" mass="27235">MKPKQWLDDFITGFQFLTRIEICKHHDSSLESFGRSVKFFPLIGAMLGLLLAAFLWGARQYFGGLGPQNTLVAALIIGEVVLTGALHWDGFMDTFDGVFSGRDRERMLEIMKDSRVGAFGAMALALALLARFTILTDLEPQLLPGVVILMPVAGRLAVVMTITFFPYARPSGLGHVFPSHRETGNLYVALLFAAAMFAFLGLKAAIAGSSAVGCGLLFAAYVSGKLGGVTGDVYGAVNIVTELAAAALFLFLFS</sequence>
<evidence type="ECO:0000256" key="13">
    <source>
        <dbReference type="ARBA" id="ARBA00023136"/>
    </source>
</evidence>
<dbReference type="AlphaFoldDB" id="A0A1H8W733"/>
<name>A0A1H8W733_9FIRM</name>
<protein>
    <recommendedName>
        <fullName evidence="6 19">Adenosylcobinamide-GDP ribazoletransferase</fullName>
        <ecNumber evidence="5 19">2.7.8.26</ecNumber>
    </recommendedName>
    <alternativeName>
        <fullName evidence="16 19">Cobalamin synthase</fullName>
    </alternativeName>
    <alternativeName>
        <fullName evidence="15 19">Cobalamin-5'-phosphate synthase</fullName>
    </alternativeName>
</protein>
<dbReference type="GO" id="GO:0009236">
    <property type="term" value="P:cobalamin biosynthetic process"/>
    <property type="evidence" value="ECO:0007669"/>
    <property type="project" value="UniProtKB-UniRule"/>
</dbReference>
<keyword evidence="10 19" id="KW-0812">Transmembrane</keyword>
<dbReference type="Pfam" id="PF02654">
    <property type="entry name" value="CobS"/>
    <property type="match status" value="1"/>
</dbReference>
<keyword evidence="21" id="KW-1185">Reference proteome</keyword>
<keyword evidence="12 19" id="KW-1133">Transmembrane helix</keyword>
<keyword evidence="9 19" id="KW-0808">Transferase</keyword>
<keyword evidence="13 19" id="KW-0472">Membrane</keyword>
<evidence type="ECO:0000256" key="8">
    <source>
        <dbReference type="ARBA" id="ARBA00022573"/>
    </source>
</evidence>
<keyword evidence="8 19" id="KW-0169">Cobalamin biosynthesis</keyword>
<dbReference type="UniPathway" id="UPA00148">
    <property type="reaction ID" value="UER00238"/>
</dbReference>
<evidence type="ECO:0000256" key="3">
    <source>
        <dbReference type="ARBA" id="ARBA00004663"/>
    </source>
</evidence>
<comment type="cofactor">
    <cofactor evidence="1 19">
        <name>Mg(2+)</name>
        <dbReference type="ChEBI" id="CHEBI:18420"/>
    </cofactor>
</comment>
<dbReference type="OrthoDB" id="9794626at2"/>
<feature type="transmembrane region" description="Helical" evidence="19">
    <location>
        <begin position="233"/>
        <end position="253"/>
    </location>
</feature>
<dbReference type="InterPro" id="IPR003805">
    <property type="entry name" value="CobS"/>
</dbReference>
<dbReference type="GO" id="GO:0008818">
    <property type="term" value="F:cobalamin 5'-phosphate synthase activity"/>
    <property type="evidence" value="ECO:0007669"/>
    <property type="project" value="UniProtKB-UniRule"/>
</dbReference>
<keyword evidence="7 19" id="KW-1003">Cell membrane</keyword>
<organism evidence="20 21">
    <name type="scientific">Propionispora vibrioides</name>
    <dbReference type="NCBI Taxonomy" id="112903"/>
    <lineage>
        <taxon>Bacteria</taxon>
        <taxon>Bacillati</taxon>
        <taxon>Bacillota</taxon>
        <taxon>Negativicutes</taxon>
        <taxon>Selenomonadales</taxon>
        <taxon>Sporomusaceae</taxon>
        <taxon>Propionispora</taxon>
    </lineage>
</organism>
<evidence type="ECO:0000256" key="2">
    <source>
        <dbReference type="ARBA" id="ARBA00004651"/>
    </source>
</evidence>
<evidence type="ECO:0000313" key="21">
    <source>
        <dbReference type="Proteomes" id="UP000198847"/>
    </source>
</evidence>
<comment type="catalytic activity">
    <reaction evidence="18 19">
        <text>alpha-ribazole 5'-phosphate + adenosylcob(III)inamide-GDP = adenosylcob(III)alamin 5'-phosphate + GMP + H(+)</text>
        <dbReference type="Rhea" id="RHEA:23560"/>
        <dbReference type="ChEBI" id="CHEBI:15378"/>
        <dbReference type="ChEBI" id="CHEBI:57918"/>
        <dbReference type="ChEBI" id="CHEBI:58115"/>
        <dbReference type="ChEBI" id="CHEBI:60487"/>
        <dbReference type="ChEBI" id="CHEBI:60493"/>
        <dbReference type="EC" id="2.7.8.26"/>
    </reaction>
</comment>
<dbReference type="GO" id="GO:0005886">
    <property type="term" value="C:plasma membrane"/>
    <property type="evidence" value="ECO:0007669"/>
    <property type="project" value="UniProtKB-SubCell"/>
</dbReference>
<comment type="catalytic activity">
    <reaction evidence="17 19">
        <text>alpha-ribazole + adenosylcob(III)inamide-GDP = adenosylcob(III)alamin + GMP + H(+)</text>
        <dbReference type="Rhea" id="RHEA:16049"/>
        <dbReference type="ChEBI" id="CHEBI:10329"/>
        <dbReference type="ChEBI" id="CHEBI:15378"/>
        <dbReference type="ChEBI" id="CHEBI:18408"/>
        <dbReference type="ChEBI" id="CHEBI:58115"/>
        <dbReference type="ChEBI" id="CHEBI:60487"/>
        <dbReference type="EC" id="2.7.8.26"/>
    </reaction>
</comment>
<dbReference type="Proteomes" id="UP000198847">
    <property type="component" value="Unassembled WGS sequence"/>
</dbReference>
<evidence type="ECO:0000256" key="10">
    <source>
        <dbReference type="ARBA" id="ARBA00022692"/>
    </source>
</evidence>
<dbReference type="PANTHER" id="PTHR34148:SF1">
    <property type="entry name" value="ADENOSYLCOBINAMIDE-GDP RIBAZOLETRANSFERASE"/>
    <property type="match status" value="1"/>
</dbReference>
<evidence type="ECO:0000256" key="12">
    <source>
        <dbReference type="ARBA" id="ARBA00022989"/>
    </source>
</evidence>
<dbReference type="NCBIfam" id="TIGR00317">
    <property type="entry name" value="cobS"/>
    <property type="match status" value="1"/>
</dbReference>
<dbReference type="EMBL" id="FODY01000014">
    <property type="protein sequence ID" value="SEP23353.1"/>
    <property type="molecule type" value="Genomic_DNA"/>
</dbReference>
<evidence type="ECO:0000256" key="16">
    <source>
        <dbReference type="ARBA" id="ARBA00032853"/>
    </source>
</evidence>
<feature type="transmembrane region" description="Helical" evidence="19">
    <location>
        <begin position="70"/>
        <end position="95"/>
    </location>
</feature>
<evidence type="ECO:0000256" key="11">
    <source>
        <dbReference type="ARBA" id="ARBA00022842"/>
    </source>
</evidence>
<dbReference type="RefSeq" id="WP_091747758.1">
    <property type="nucleotide sequence ID" value="NZ_FODY01000014.1"/>
</dbReference>